<protein>
    <submittedName>
        <fullName evidence="1">Uncharacterized protein</fullName>
    </submittedName>
</protein>
<keyword evidence="2" id="KW-1185">Reference proteome</keyword>
<gene>
    <name evidence="1" type="ORF">QVD17_19578</name>
</gene>
<accession>A0AAD8KK66</accession>
<dbReference type="AlphaFoldDB" id="A0AAD8KK66"/>
<dbReference type="Proteomes" id="UP001229421">
    <property type="component" value="Unassembled WGS sequence"/>
</dbReference>
<sequence>MAVFHNISKRFCNQALNDSKPYLFPSQFQLQSIRTLLFHSDSKSVKLHRHSDADSGIVQINMDRPEAKNALGRIC</sequence>
<comment type="caution">
    <text evidence="1">The sequence shown here is derived from an EMBL/GenBank/DDBJ whole genome shotgun (WGS) entry which is preliminary data.</text>
</comment>
<dbReference type="EMBL" id="JAUHHV010000005">
    <property type="protein sequence ID" value="KAK1424254.1"/>
    <property type="molecule type" value="Genomic_DNA"/>
</dbReference>
<organism evidence="1 2">
    <name type="scientific">Tagetes erecta</name>
    <name type="common">African marigold</name>
    <dbReference type="NCBI Taxonomy" id="13708"/>
    <lineage>
        <taxon>Eukaryota</taxon>
        <taxon>Viridiplantae</taxon>
        <taxon>Streptophyta</taxon>
        <taxon>Embryophyta</taxon>
        <taxon>Tracheophyta</taxon>
        <taxon>Spermatophyta</taxon>
        <taxon>Magnoliopsida</taxon>
        <taxon>eudicotyledons</taxon>
        <taxon>Gunneridae</taxon>
        <taxon>Pentapetalae</taxon>
        <taxon>asterids</taxon>
        <taxon>campanulids</taxon>
        <taxon>Asterales</taxon>
        <taxon>Asteraceae</taxon>
        <taxon>Asteroideae</taxon>
        <taxon>Heliantheae alliance</taxon>
        <taxon>Tageteae</taxon>
        <taxon>Tagetes</taxon>
    </lineage>
</organism>
<proteinExistence type="predicted"/>
<evidence type="ECO:0000313" key="2">
    <source>
        <dbReference type="Proteomes" id="UP001229421"/>
    </source>
</evidence>
<evidence type="ECO:0000313" key="1">
    <source>
        <dbReference type="EMBL" id="KAK1424254.1"/>
    </source>
</evidence>
<reference evidence="1" key="1">
    <citation type="journal article" date="2023" name="bioRxiv">
        <title>Improved chromosome-level genome assembly for marigold (Tagetes erecta).</title>
        <authorList>
            <person name="Jiang F."/>
            <person name="Yuan L."/>
            <person name="Wang S."/>
            <person name="Wang H."/>
            <person name="Xu D."/>
            <person name="Wang A."/>
            <person name="Fan W."/>
        </authorList>
    </citation>
    <scope>NUCLEOTIDE SEQUENCE</scope>
    <source>
        <strain evidence="1">WSJ</strain>
        <tissue evidence="1">Leaf</tissue>
    </source>
</reference>
<name>A0AAD8KK66_TARER</name>